<proteinExistence type="predicted"/>
<feature type="non-terminal residue" evidence="1">
    <location>
        <position position="1"/>
    </location>
</feature>
<evidence type="ECO:0000313" key="2">
    <source>
        <dbReference type="Proteomes" id="UP000789920"/>
    </source>
</evidence>
<evidence type="ECO:0000313" key="1">
    <source>
        <dbReference type="EMBL" id="CAG8825583.1"/>
    </source>
</evidence>
<dbReference type="Proteomes" id="UP000789920">
    <property type="component" value="Unassembled WGS sequence"/>
</dbReference>
<organism evidence="1 2">
    <name type="scientific">Racocetra persica</name>
    <dbReference type="NCBI Taxonomy" id="160502"/>
    <lineage>
        <taxon>Eukaryota</taxon>
        <taxon>Fungi</taxon>
        <taxon>Fungi incertae sedis</taxon>
        <taxon>Mucoromycota</taxon>
        <taxon>Glomeromycotina</taxon>
        <taxon>Glomeromycetes</taxon>
        <taxon>Diversisporales</taxon>
        <taxon>Gigasporaceae</taxon>
        <taxon>Racocetra</taxon>
    </lineage>
</organism>
<reference evidence="1" key="1">
    <citation type="submission" date="2021-06" db="EMBL/GenBank/DDBJ databases">
        <authorList>
            <person name="Kallberg Y."/>
            <person name="Tangrot J."/>
            <person name="Rosling A."/>
        </authorList>
    </citation>
    <scope>NUCLEOTIDE SEQUENCE</scope>
    <source>
        <strain evidence="1">MA461A</strain>
    </source>
</reference>
<gene>
    <name evidence="1" type="ORF">RPERSI_LOCUS26519</name>
</gene>
<protein>
    <submittedName>
        <fullName evidence="1">25805_t:CDS:1</fullName>
    </submittedName>
</protein>
<name>A0ACA9S3K4_9GLOM</name>
<keyword evidence="2" id="KW-1185">Reference proteome</keyword>
<sequence>PLPVISQQQIYDIDYNEFIRTTVIREFGSTYNSEWKHLSSRW</sequence>
<comment type="caution">
    <text evidence="1">The sequence shown here is derived from an EMBL/GenBank/DDBJ whole genome shotgun (WGS) entry which is preliminary data.</text>
</comment>
<accession>A0ACA9S3K4</accession>
<dbReference type="EMBL" id="CAJVQC010090757">
    <property type="protein sequence ID" value="CAG8825583.1"/>
    <property type="molecule type" value="Genomic_DNA"/>
</dbReference>